<dbReference type="Proteomes" id="UP000263377">
    <property type="component" value="Unassembled WGS sequence"/>
</dbReference>
<feature type="domain" description="Carrier" evidence="1">
    <location>
        <begin position="12"/>
        <end position="92"/>
    </location>
</feature>
<keyword evidence="3" id="KW-1185">Reference proteome</keyword>
<proteinExistence type="predicted"/>
<evidence type="ECO:0000313" key="3">
    <source>
        <dbReference type="Proteomes" id="UP000263377"/>
    </source>
</evidence>
<dbReference type="AlphaFoldDB" id="A0A372ZKB2"/>
<protein>
    <submittedName>
        <fullName evidence="2">Acyl carrier protein</fullName>
    </submittedName>
</protein>
<dbReference type="InterPro" id="IPR036736">
    <property type="entry name" value="ACP-like_sf"/>
</dbReference>
<dbReference type="PROSITE" id="PS50075">
    <property type="entry name" value="CARRIER"/>
    <property type="match status" value="1"/>
</dbReference>
<organism evidence="2 3">
    <name type="scientific">Kitasatospora xanthocidica</name>
    <dbReference type="NCBI Taxonomy" id="83382"/>
    <lineage>
        <taxon>Bacteria</taxon>
        <taxon>Bacillati</taxon>
        <taxon>Actinomycetota</taxon>
        <taxon>Actinomycetes</taxon>
        <taxon>Kitasatosporales</taxon>
        <taxon>Streptomycetaceae</taxon>
        <taxon>Kitasatospora</taxon>
    </lineage>
</organism>
<evidence type="ECO:0000313" key="2">
    <source>
        <dbReference type="EMBL" id="RGD55697.1"/>
    </source>
</evidence>
<name>A0A372ZKB2_9ACTN</name>
<accession>A0A372ZKB2</accession>
<dbReference type="InterPro" id="IPR009081">
    <property type="entry name" value="PP-bd_ACP"/>
</dbReference>
<dbReference type="Gene3D" id="1.10.1200.10">
    <property type="entry name" value="ACP-like"/>
    <property type="match status" value="1"/>
</dbReference>
<reference evidence="2 3" key="1">
    <citation type="submission" date="2018-08" db="EMBL/GenBank/DDBJ databases">
        <title>Diversity &amp; Physiological Properties of Lignin-Decomposing Actinobacteria from Soil.</title>
        <authorList>
            <person name="Roh S.G."/>
            <person name="Kim S.B."/>
        </authorList>
    </citation>
    <scope>NUCLEOTIDE SEQUENCE [LARGE SCALE GENOMIC DNA]</scope>
    <source>
        <strain evidence="2 3">MMS17-GH009</strain>
    </source>
</reference>
<dbReference type="EMBL" id="QVIG01000003">
    <property type="protein sequence ID" value="RGD55697.1"/>
    <property type="molecule type" value="Genomic_DNA"/>
</dbReference>
<evidence type="ECO:0000259" key="1">
    <source>
        <dbReference type="PROSITE" id="PS50075"/>
    </source>
</evidence>
<gene>
    <name evidence="2" type="ORF">DR950_40940</name>
</gene>
<sequence>MSEAAVQTTDPELRERILHGIGELLPRVLKRELPEIPQDACLFDDLGLTSAGTIELILELEESLDIQVDVEQITEDDLRSVTRLADYVAGHVIPED</sequence>
<dbReference type="SUPFAM" id="SSF47336">
    <property type="entry name" value="ACP-like"/>
    <property type="match status" value="1"/>
</dbReference>
<dbReference type="RefSeq" id="WP_049653836.1">
    <property type="nucleotide sequence ID" value="NZ_QVIG01000003.1"/>
</dbReference>
<comment type="caution">
    <text evidence="2">The sequence shown here is derived from an EMBL/GenBank/DDBJ whole genome shotgun (WGS) entry which is preliminary data.</text>
</comment>
<dbReference type="Pfam" id="PF00550">
    <property type="entry name" value="PP-binding"/>
    <property type="match status" value="1"/>
</dbReference>